<evidence type="ECO:0000313" key="2">
    <source>
        <dbReference type="EMBL" id="CAH2223896.1"/>
    </source>
</evidence>
<dbReference type="PANTHER" id="PTHR21301:SF12">
    <property type="match status" value="1"/>
</dbReference>
<gene>
    <name evidence="2" type="ORF">PECUL_23A039047</name>
</gene>
<dbReference type="EMBL" id="OW240912">
    <property type="protein sequence ID" value="CAH2223896.1"/>
    <property type="molecule type" value="Genomic_DNA"/>
</dbReference>
<protein>
    <recommendedName>
        <fullName evidence="1">Helix-turn-helix domain-containing protein</fullName>
    </recommendedName>
</protein>
<dbReference type="Proteomes" id="UP001295444">
    <property type="component" value="Chromosome 01"/>
</dbReference>
<evidence type="ECO:0000259" key="1">
    <source>
        <dbReference type="Pfam" id="PF26215"/>
    </source>
</evidence>
<feature type="domain" description="Helix-turn-helix" evidence="1">
    <location>
        <begin position="54"/>
        <end position="110"/>
    </location>
</feature>
<dbReference type="InterPro" id="IPR058912">
    <property type="entry name" value="HTH_animal"/>
</dbReference>
<dbReference type="PANTHER" id="PTHR21301">
    <property type="entry name" value="REVERSE TRANSCRIPTASE"/>
    <property type="match status" value="1"/>
</dbReference>
<name>A0AAD1VLC3_PELCU</name>
<organism evidence="2 3">
    <name type="scientific">Pelobates cultripes</name>
    <name type="common">Western spadefoot toad</name>
    <dbReference type="NCBI Taxonomy" id="61616"/>
    <lineage>
        <taxon>Eukaryota</taxon>
        <taxon>Metazoa</taxon>
        <taxon>Chordata</taxon>
        <taxon>Craniata</taxon>
        <taxon>Vertebrata</taxon>
        <taxon>Euteleostomi</taxon>
        <taxon>Amphibia</taxon>
        <taxon>Batrachia</taxon>
        <taxon>Anura</taxon>
        <taxon>Pelobatoidea</taxon>
        <taxon>Pelobatidae</taxon>
        <taxon>Pelobates</taxon>
    </lineage>
</organism>
<keyword evidence="3" id="KW-1185">Reference proteome</keyword>
<sequence>MAQQMVVRLNQLASPIRMTANINAEQVQFLDLSIIGNGRLEYCLFTKPMDRKTLLHYQSAHPKTLKNSLPKAQFLRAIRNNLNPEVMEQQLQMMTTKFLARGFPHQILQNVLQKQEMHVQVRRQSAPQD</sequence>
<accession>A0AAD1VLC3</accession>
<dbReference type="AlphaFoldDB" id="A0AAD1VLC3"/>
<evidence type="ECO:0000313" key="3">
    <source>
        <dbReference type="Proteomes" id="UP001295444"/>
    </source>
</evidence>
<reference evidence="2" key="1">
    <citation type="submission" date="2022-03" db="EMBL/GenBank/DDBJ databases">
        <authorList>
            <person name="Alioto T."/>
            <person name="Alioto T."/>
            <person name="Gomez Garrido J."/>
        </authorList>
    </citation>
    <scope>NUCLEOTIDE SEQUENCE</scope>
</reference>
<dbReference type="Pfam" id="PF26215">
    <property type="entry name" value="HTH_animal"/>
    <property type="match status" value="1"/>
</dbReference>
<proteinExistence type="predicted"/>